<dbReference type="InterPro" id="IPR014710">
    <property type="entry name" value="RmlC-like_jellyroll"/>
</dbReference>
<dbReference type="EMBL" id="JAGRPV010000001">
    <property type="protein sequence ID" value="MDI4644984.1"/>
    <property type="molecule type" value="Genomic_DNA"/>
</dbReference>
<evidence type="ECO:0000313" key="6">
    <source>
        <dbReference type="EMBL" id="MDI4644984.1"/>
    </source>
</evidence>
<dbReference type="InterPro" id="IPR003313">
    <property type="entry name" value="AraC-bd"/>
</dbReference>
<sequence>MWHHDHEFVEINYVSEGTGFQYIEEQFLPVSKGDLFFLPIGVSHVFRPSHAGPDAGHLIVYNCLFDGSLSQPLSSFFAGDEEMLRFIFARYPEQAWLHCKDKDGSFQRIFNTLFEENSVKRPDSNDVMQAELVKLMLLIRRSKENDMAVEGGASRFGEDALESVLNLLRREPIKPVRMRDLAAMAGFSERQFRRQFAARTGMSYTDYVNKLRVELCCDLLLATNEKISAIARVAGYEDIKHFNRLFKRITGQTPRQFRSMHAARGGVEGQKETRRNSVQKEN</sequence>
<keyword evidence="7" id="KW-1185">Reference proteome</keyword>
<dbReference type="Gene3D" id="2.60.120.10">
    <property type="entry name" value="Jelly Rolls"/>
    <property type="match status" value="1"/>
</dbReference>
<organism evidence="6 7">
    <name type="scientific">Cohnella hashimotonis</name>
    <dbReference type="NCBI Taxonomy" id="2826895"/>
    <lineage>
        <taxon>Bacteria</taxon>
        <taxon>Bacillati</taxon>
        <taxon>Bacillota</taxon>
        <taxon>Bacilli</taxon>
        <taxon>Bacillales</taxon>
        <taxon>Paenibacillaceae</taxon>
        <taxon>Cohnella</taxon>
    </lineage>
</organism>
<feature type="domain" description="HTH araC/xylS-type" evidence="5">
    <location>
        <begin position="162"/>
        <end position="260"/>
    </location>
</feature>
<evidence type="ECO:0000259" key="5">
    <source>
        <dbReference type="PROSITE" id="PS01124"/>
    </source>
</evidence>
<dbReference type="PROSITE" id="PS01124">
    <property type="entry name" value="HTH_ARAC_FAMILY_2"/>
    <property type="match status" value="1"/>
</dbReference>
<dbReference type="SUPFAM" id="SSF51215">
    <property type="entry name" value="Regulatory protein AraC"/>
    <property type="match status" value="1"/>
</dbReference>
<dbReference type="Proteomes" id="UP001161691">
    <property type="component" value="Unassembled WGS sequence"/>
</dbReference>
<dbReference type="RefSeq" id="WP_282907947.1">
    <property type="nucleotide sequence ID" value="NZ_JAGRPV010000001.1"/>
</dbReference>
<dbReference type="Pfam" id="PF02311">
    <property type="entry name" value="AraC_binding"/>
    <property type="match status" value="1"/>
</dbReference>
<gene>
    <name evidence="6" type="ORF">KB449_08440</name>
</gene>
<dbReference type="Gene3D" id="1.10.10.60">
    <property type="entry name" value="Homeodomain-like"/>
    <property type="match status" value="2"/>
</dbReference>
<dbReference type="InterPro" id="IPR037923">
    <property type="entry name" value="HTH-like"/>
</dbReference>
<keyword evidence="1" id="KW-0805">Transcription regulation</keyword>
<feature type="compositionally biased region" description="Basic and acidic residues" evidence="4">
    <location>
        <begin position="269"/>
        <end position="282"/>
    </location>
</feature>
<name>A0ABT6TDZ5_9BACL</name>
<evidence type="ECO:0000256" key="1">
    <source>
        <dbReference type="ARBA" id="ARBA00023015"/>
    </source>
</evidence>
<evidence type="ECO:0000256" key="3">
    <source>
        <dbReference type="ARBA" id="ARBA00023163"/>
    </source>
</evidence>
<dbReference type="PRINTS" id="PR00032">
    <property type="entry name" value="HTHARAC"/>
</dbReference>
<evidence type="ECO:0000313" key="7">
    <source>
        <dbReference type="Proteomes" id="UP001161691"/>
    </source>
</evidence>
<accession>A0ABT6TDZ5</accession>
<feature type="region of interest" description="Disordered" evidence="4">
    <location>
        <begin position="261"/>
        <end position="282"/>
    </location>
</feature>
<dbReference type="Pfam" id="PF12833">
    <property type="entry name" value="HTH_18"/>
    <property type="match status" value="1"/>
</dbReference>
<keyword evidence="3" id="KW-0804">Transcription</keyword>
<dbReference type="InterPro" id="IPR020449">
    <property type="entry name" value="Tscrpt_reg_AraC-type_HTH"/>
</dbReference>
<dbReference type="InterPro" id="IPR018060">
    <property type="entry name" value="HTH_AraC"/>
</dbReference>
<keyword evidence="2" id="KW-0238">DNA-binding</keyword>
<protein>
    <submittedName>
        <fullName evidence="6">AraC family transcriptional regulator</fullName>
    </submittedName>
</protein>
<dbReference type="PANTHER" id="PTHR43280">
    <property type="entry name" value="ARAC-FAMILY TRANSCRIPTIONAL REGULATOR"/>
    <property type="match status" value="1"/>
</dbReference>
<reference evidence="6" key="1">
    <citation type="submission" date="2023-04" db="EMBL/GenBank/DDBJ databases">
        <title>Comparative genomic analysis of Cohnella hashimotonis sp. nov., isolated from the International Space Station.</title>
        <authorList>
            <person name="Venkateswaran K."/>
            <person name="Simpson A."/>
        </authorList>
    </citation>
    <scope>NUCLEOTIDE SEQUENCE</scope>
    <source>
        <strain evidence="6">F6_2S_P_1</strain>
    </source>
</reference>
<evidence type="ECO:0000256" key="2">
    <source>
        <dbReference type="ARBA" id="ARBA00023125"/>
    </source>
</evidence>
<proteinExistence type="predicted"/>
<dbReference type="InterPro" id="IPR009057">
    <property type="entry name" value="Homeodomain-like_sf"/>
</dbReference>
<dbReference type="PANTHER" id="PTHR43280:SF2">
    <property type="entry name" value="HTH-TYPE TRANSCRIPTIONAL REGULATOR EXSA"/>
    <property type="match status" value="1"/>
</dbReference>
<comment type="caution">
    <text evidence="6">The sequence shown here is derived from an EMBL/GenBank/DDBJ whole genome shotgun (WGS) entry which is preliminary data.</text>
</comment>
<evidence type="ECO:0000256" key="4">
    <source>
        <dbReference type="SAM" id="MobiDB-lite"/>
    </source>
</evidence>
<dbReference type="SUPFAM" id="SSF46689">
    <property type="entry name" value="Homeodomain-like"/>
    <property type="match status" value="2"/>
</dbReference>
<dbReference type="SMART" id="SM00342">
    <property type="entry name" value="HTH_ARAC"/>
    <property type="match status" value="1"/>
</dbReference>